<reference evidence="1 2" key="1">
    <citation type="submission" date="2018-06" db="EMBL/GenBank/DDBJ databases">
        <authorList>
            <consortium name="Pathogen Informatics"/>
            <person name="Doyle S."/>
        </authorList>
    </citation>
    <scope>NUCLEOTIDE SEQUENCE [LARGE SCALE GENOMIC DNA]</scope>
    <source>
        <strain evidence="1 2">NCTC11632</strain>
    </source>
</reference>
<evidence type="ECO:0000313" key="2">
    <source>
        <dbReference type="Proteomes" id="UP000254156"/>
    </source>
</evidence>
<dbReference type="AlphaFoldDB" id="A0A379EGZ3"/>
<proteinExistence type="predicted"/>
<dbReference type="EMBL" id="UGTF01000005">
    <property type="protein sequence ID" value="SUB98076.1"/>
    <property type="molecule type" value="Genomic_DNA"/>
</dbReference>
<dbReference type="Proteomes" id="UP000254156">
    <property type="component" value="Unassembled WGS sequence"/>
</dbReference>
<sequence>MQNQQTDLSGADFKMVAKTLYGLEDVLAEELRALHASDVENRPSHG</sequence>
<protein>
    <submittedName>
        <fullName evidence="1">Uncharacterized protein</fullName>
    </submittedName>
</protein>
<name>A0A379EGZ3_9PORP</name>
<evidence type="ECO:0000313" key="1">
    <source>
        <dbReference type="EMBL" id="SUB98076.1"/>
    </source>
</evidence>
<accession>A0A379EGZ3</accession>
<organism evidence="1 2">
    <name type="scientific">Porphyromonas macacae</name>
    <dbReference type="NCBI Taxonomy" id="28115"/>
    <lineage>
        <taxon>Bacteria</taxon>
        <taxon>Pseudomonadati</taxon>
        <taxon>Bacteroidota</taxon>
        <taxon>Bacteroidia</taxon>
        <taxon>Bacteroidales</taxon>
        <taxon>Porphyromonadaceae</taxon>
        <taxon>Porphyromonas</taxon>
    </lineage>
</organism>
<gene>
    <name evidence="1" type="ORF">NCTC11632_02149</name>
</gene>